<feature type="compositionally biased region" description="Basic and acidic residues" evidence="8">
    <location>
        <begin position="979"/>
        <end position="993"/>
    </location>
</feature>
<dbReference type="FunFam" id="1.25.10.10:FF:000461">
    <property type="entry name" value="Non-SMC condensin I complex, subunit G"/>
    <property type="match status" value="1"/>
</dbReference>
<feature type="domain" description="Nuclear condensin complex subunit 3 C-terminal" evidence="9">
    <location>
        <begin position="593"/>
        <end position="896"/>
    </location>
</feature>
<keyword evidence="11" id="KW-1185">Reference proteome</keyword>
<dbReference type="GO" id="GO:0005737">
    <property type="term" value="C:cytoplasm"/>
    <property type="evidence" value="ECO:0007669"/>
    <property type="project" value="TreeGrafter"/>
</dbReference>
<gene>
    <name evidence="10" type="ORF">PODLI_1B012637</name>
</gene>
<evidence type="ECO:0000256" key="1">
    <source>
        <dbReference type="ARBA" id="ARBA00004286"/>
    </source>
</evidence>
<dbReference type="PANTHER" id="PTHR14418:SF5">
    <property type="entry name" value="CONDENSIN COMPLEX SUBUNIT 3"/>
    <property type="match status" value="1"/>
</dbReference>
<evidence type="ECO:0000256" key="2">
    <source>
        <dbReference type="ARBA" id="ARBA00006533"/>
    </source>
</evidence>
<comment type="similarity">
    <text evidence="2">Belongs to the CND3 (condensin subunit 3) family.</text>
</comment>
<dbReference type="GO" id="GO:0051301">
    <property type="term" value="P:cell division"/>
    <property type="evidence" value="ECO:0007669"/>
    <property type="project" value="UniProtKB-KW"/>
</dbReference>
<dbReference type="Proteomes" id="UP001178461">
    <property type="component" value="Chromosome 9"/>
</dbReference>
<dbReference type="EMBL" id="OX395134">
    <property type="protein sequence ID" value="CAI5783686.1"/>
    <property type="molecule type" value="Genomic_DNA"/>
</dbReference>
<protein>
    <submittedName>
        <fullName evidence="10">Condensin complex subunit 3 isoform X1</fullName>
    </submittedName>
</protein>
<dbReference type="GO" id="GO:0007076">
    <property type="term" value="P:mitotic chromosome condensation"/>
    <property type="evidence" value="ECO:0007669"/>
    <property type="project" value="InterPro"/>
</dbReference>
<dbReference type="PANTHER" id="PTHR14418">
    <property type="entry name" value="CONDENSIN COMPLEX SUBUNIT 3-RELATED"/>
    <property type="match status" value="1"/>
</dbReference>
<evidence type="ECO:0000313" key="11">
    <source>
        <dbReference type="Proteomes" id="UP001178461"/>
    </source>
</evidence>
<keyword evidence="6" id="KW-0226">DNA condensation</keyword>
<keyword evidence="5" id="KW-0498">Mitosis</keyword>
<evidence type="ECO:0000256" key="8">
    <source>
        <dbReference type="SAM" id="MobiDB-lite"/>
    </source>
</evidence>
<dbReference type="InterPro" id="IPR016024">
    <property type="entry name" value="ARM-type_fold"/>
</dbReference>
<evidence type="ECO:0000313" key="10">
    <source>
        <dbReference type="EMBL" id="CAI5783686.1"/>
    </source>
</evidence>
<feature type="region of interest" description="Disordered" evidence="8">
    <location>
        <begin position="938"/>
        <end position="1062"/>
    </location>
</feature>
<evidence type="ECO:0000256" key="4">
    <source>
        <dbReference type="ARBA" id="ARBA00022618"/>
    </source>
</evidence>
<feature type="compositionally biased region" description="Basic residues" evidence="8">
    <location>
        <begin position="1000"/>
        <end position="1009"/>
    </location>
</feature>
<feature type="compositionally biased region" description="Basic and acidic residues" evidence="8">
    <location>
        <begin position="1048"/>
        <end position="1062"/>
    </location>
</feature>
<organism evidence="10 11">
    <name type="scientific">Podarcis lilfordi</name>
    <name type="common">Lilford's wall lizard</name>
    <dbReference type="NCBI Taxonomy" id="74358"/>
    <lineage>
        <taxon>Eukaryota</taxon>
        <taxon>Metazoa</taxon>
        <taxon>Chordata</taxon>
        <taxon>Craniata</taxon>
        <taxon>Vertebrata</taxon>
        <taxon>Euteleostomi</taxon>
        <taxon>Lepidosauria</taxon>
        <taxon>Squamata</taxon>
        <taxon>Bifurcata</taxon>
        <taxon>Unidentata</taxon>
        <taxon>Episquamata</taxon>
        <taxon>Laterata</taxon>
        <taxon>Lacertibaenia</taxon>
        <taxon>Lacertidae</taxon>
        <taxon>Podarcis</taxon>
    </lineage>
</organism>
<dbReference type="Pfam" id="PF12719">
    <property type="entry name" value="Cnd3"/>
    <property type="match status" value="1"/>
</dbReference>
<reference evidence="10" key="1">
    <citation type="submission" date="2022-12" db="EMBL/GenBank/DDBJ databases">
        <authorList>
            <person name="Alioto T."/>
            <person name="Alioto T."/>
            <person name="Gomez Garrido J."/>
        </authorList>
    </citation>
    <scope>NUCLEOTIDE SEQUENCE</scope>
</reference>
<feature type="compositionally biased region" description="Acidic residues" evidence="8">
    <location>
        <begin position="702"/>
        <end position="722"/>
    </location>
</feature>
<dbReference type="Gene3D" id="1.25.10.10">
    <property type="entry name" value="Leucine-rich Repeat Variant"/>
    <property type="match status" value="1"/>
</dbReference>
<name>A0AA35PCA4_9SAUR</name>
<feature type="compositionally biased region" description="Basic and acidic residues" evidence="8">
    <location>
        <begin position="1010"/>
        <end position="1023"/>
    </location>
</feature>
<dbReference type="InterPro" id="IPR011989">
    <property type="entry name" value="ARM-like"/>
</dbReference>
<sequence length="1062" mass="120109">MKGKKFNIKETFEKAQKAHQNHAKLVASLKHMYNELQDKISFHEEFVHYLKFALIVYKREPAVEQVINFAAKFIVSFHEPEKDDTEEEEQVENSLLNYLFKFLLESHQANSSAVRFRVCQIINKLLISLPENAQIEDELFDQITNAMLLRVKDKVPNVRIQAVLALSRLQDPKDSDCPVVNVYSNLIENDSNPEVRRTVLSCIGPSAETLPKIIGRTMDVKETVRKLAYQVLAEKVHMKALTIAQRVKLVQQGLNDRSESVKEVVQKKLLQTWLRLVEGNVLELLHRLDVESCPEVGIPALNAMFSLSPVNDLIKNFSDLDERKVIPIEKLTAENALYWKTLCEYLKSEGEEFLENILPEPAIYADYLQSYLQNMPVLSQEEKEDMACVEQLMTKEFIGQQLILMIGCMDTAEEGGRKRLLTVLQKILMMPTTSASLVSSLTENLLRILKDDDRRIQTVAEIITEVRDEIITVDKPPDATEIRKQQLKSHCLLSLRILGEQLRSLQTGDRQILFPSSKRGKWKIQLAEIKVKLMEAKDALEKSVALQDFSQASLLKERIMELESIKSDLLKEAEEPPAKEICMEKSDPETLLKCLMMCNELLKQLSLTKGLGPTMDAIIESLIIPGVTNIHPAVRNLAVLCLGGCGLQSEEFASQHLALLLQVLQIDEIKVKLSALKAVFDQLMMFGMEPFKAKKGKCAQSENEENGNEENENEVTKETEEETATTHNLLQLLSGFLDSEISELRTVSAEGLAKLMFSGRLISAKLLSRLVLLWYNPVTEEDTCLRHSLGVFFPLFAYSNRTNQECFGEAFLPTLKILFNAPASSPLSEVDAANVSELFVDLTRPSGLDHSAKNSRNYQGLTVHDNLAVKICHEILMDPSAPDVRIYVKALSSLELNKDFTKDLLVLLDEILGKLNDKMCLRMIEKVKSNINEENRINGGISEEVQETDLSQVTQDTASPDKHHYNDRTSNSADQNGEVENKETTQITEERESTTAVSRSSRKKTTKGLRKTEEKSVPRRIVESESESEEDQQSVSLARPSRRAKATALEKTRMNLSKLLDK</sequence>
<evidence type="ECO:0000259" key="9">
    <source>
        <dbReference type="Pfam" id="PF12719"/>
    </source>
</evidence>
<dbReference type="SUPFAM" id="SSF48371">
    <property type="entry name" value="ARM repeat"/>
    <property type="match status" value="2"/>
</dbReference>
<evidence type="ECO:0000256" key="6">
    <source>
        <dbReference type="ARBA" id="ARBA00023067"/>
    </source>
</evidence>
<keyword evidence="7" id="KW-0131">Cell cycle</keyword>
<evidence type="ECO:0000256" key="3">
    <source>
        <dbReference type="ARBA" id="ARBA00022454"/>
    </source>
</evidence>
<comment type="subcellular location">
    <subcellularLocation>
        <location evidence="1">Chromosome</location>
    </subcellularLocation>
</comment>
<keyword evidence="3" id="KW-0158">Chromosome</keyword>
<feature type="compositionally biased region" description="Polar residues" evidence="8">
    <location>
        <begin position="948"/>
        <end position="958"/>
    </location>
</feature>
<dbReference type="GO" id="GO:0000796">
    <property type="term" value="C:condensin complex"/>
    <property type="evidence" value="ECO:0007669"/>
    <property type="project" value="InterPro"/>
</dbReference>
<dbReference type="GO" id="GO:0000793">
    <property type="term" value="C:condensed chromosome"/>
    <property type="evidence" value="ECO:0007669"/>
    <property type="project" value="TreeGrafter"/>
</dbReference>
<proteinExistence type="inferred from homology"/>
<dbReference type="AlphaFoldDB" id="A0AA35PCA4"/>
<evidence type="ECO:0000256" key="5">
    <source>
        <dbReference type="ARBA" id="ARBA00022776"/>
    </source>
</evidence>
<keyword evidence="4" id="KW-0132">Cell division</keyword>
<feature type="region of interest" description="Disordered" evidence="8">
    <location>
        <begin position="697"/>
        <end position="722"/>
    </location>
</feature>
<dbReference type="InterPro" id="IPR027165">
    <property type="entry name" value="CND3"/>
</dbReference>
<evidence type="ECO:0000256" key="7">
    <source>
        <dbReference type="ARBA" id="ARBA00023306"/>
    </source>
</evidence>
<accession>A0AA35PCA4</accession>
<dbReference type="InterPro" id="IPR025977">
    <property type="entry name" value="Cnd3_C"/>
</dbReference>